<feature type="transmembrane region" description="Helical" evidence="9">
    <location>
        <begin position="457"/>
        <end position="485"/>
    </location>
</feature>
<keyword evidence="4 9" id="KW-0812">Transmembrane</keyword>
<evidence type="ECO:0000256" key="3">
    <source>
        <dbReference type="ARBA" id="ARBA00022448"/>
    </source>
</evidence>
<evidence type="ECO:0000256" key="5">
    <source>
        <dbReference type="ARBA" id="ARBA00022856"/>
    </source>
</evidence>
<accession>A0ABR3ACT6</accession>
<evidence type="ECO:0000313" key="10">
    <source>
        <dbReference type="EMBL" id="KAL0071711.1"/>
    </source>
</evidence>
<dbReference type="InterPro" id="IPR004813">
    <property type="entry name" value="OPT"/>
</dbReference>
<keyword evidence="11" id="KW-1185">Reference proteome</keyword>
<protein>
    <recommendedName>
        <fullName evidence="12">OPT oligopeptide transporter</fullName>
    </recommendedName>
</protein>
<comment type="caution">
    <text evidence="10">The sequence shown here is derived from an EMBL/GenBank/DDBJ whole genome shotgun (WGS) entry which is preliminary data.</text>
</comment>
<evidence type="ECO:0000256" key="9">
    <source>
        <dbReference type="SAM" id="Phobius"/>
    </source>
</evidence>
<feature type="transmembrane region" description="Helical" evidence="9">
    <location>
        <begin position="516"/>
        <end position="536"/>
    </location>
</feature>
<name>A0ABR3ACT6_9AGAR</name>
<evidence type="ECO:0008006" key="12">
    <source>
        <dbReference type="Google" id="ProtNLM"/>
    </source>
</evidence>
<keyword evidence="7 9" id="KW-1133">Transmembrane helix</keyword>
<feature type="transmembrane region" description="Helical" evidence="9">
    <location>
        <begin position="237"/>
        <end position="255"/>
    </location>
</feature>
<feature type="transmembrane region" description="Helical" evidence="9">
    <location>
        <begin position="133"/>
        <end position="151"/>
    </location>
</feature>
<feature type="transmembrane region" description="Helical" evidence="9">
    <location>
        <begin position="542"/>
        <end position="563"/>
    </location>
</feature>
<comment type="subcellular location">
    <subcellularLocation>
        <location evidence="1">Membrane</location>
        <topology evidence="1">Multi-pass membrane protein</topology>
    </subcellularLocation>
</comment>
<dbReference type="NCBIfam" id="TIGR00728">
    <property type="entry name" value="OPT_sfam"/>
    <property type="match status" value="1"/>
</dbReference>
<feature type="transmembrane region" description="Helical" evidence="9">
    <location>
        <begin position="300"/>
        <end position="328"/>
    </location>
</feature>
<gene>
    <name evidence="10" type="ORF">AAF712_000633</name>
</gene>
<evidence type="ECO:0000313" key="11">
    <source>
        <dbReference type="Proteomes" id="UP001437256"/>
    </source>
</evidence>
<sequence length="838" mass="94760">MEDGKAFTTASDNVNLPTFPTHHLRARRVPDVPEDIDYVMDHLNDPNLDLKRPLLSTATEDLELDDKKANQLHYSPSEVDTESHIDSVSERYTRAESRNSTAVDFDDESPYPEVRAAVASVDDPTMPVNTFRMWFLGIVFSIFVCGLNQLFSFRYPSTYISSVVVQLVALPFGKLLEHILPTYQFNTFGWRWSLNPGPFNIKEHVCITVMTNIVFSGAAATDVFVGQELFYGHKLNFGYQITLSLGVQIIGFSIAGFLRQYVVWPSSMIWPGALVNSALFNTLHKNYGKRDRRHMSREKFFVIVMICSFVYHWVPGYLFTALSFFNWVCWIAPENLVVNALFGTGSGLGMGILTFDWAMISYIGSPLVTPWWSQLNVIFSTFFWFWLIVPIVYCKESCLFDLELALIFVSVTNSLNTAYMPISSAMSFDNMGLPYNVSAIITDGRFDVEKYRLYSPLFIPATLIFAYALAFGSMTSVVVHTFLWFRRDIARRFRGALKDERDIHSRLMQVYPETPLWWYGIVGVISMVFLFVSIHLFPTELPIWACIIGVVLGGILALPMAILQALTNQRINNLQVLHELVIGYMLPNRPVANGIFKVLAGATTTQAVAFVGDLKLGHYMKIPPRTMFTIQLVAATISCFVVNGVQNWVLANVEDVCTRNQKDGFICPGQMTFATATVIWGAIGPQRLFSPGQPYNFTLYFLLIGAALPIPFYFLARRYPLSFWRYVNVPLMFAGAAGIPPASGINYASWALVGFIFNFVIRRRHFRWWMRYNFILSAGLEAGLALSLVAIFLFVSLPTNGKRLEWIGNTIMDKTADFMGIPLKMPPEGQTFGPSTWQ</sequence>
<feature type="transmembrane region" description="Helical" evidence="9">
    <location>
        <begin position="745"/>
        <end position="761"/>
    </location>
</feature>
<feature type="transmembrane region" description="Helical" evidence="9">
    <location>
        <begin position="261"/>
        <end position="280"/>
    </location>
</feature>
<evidence type="ECO:0000256" key="2">
    <source>
        <dbReference type="ARBA" id="ARBA00008807"/>
    </source>
</evidence>
<feature type="transmembrane region" description="Helical" evidence="9">
    <location>
        <begin position="626"/>
        <end position="645"/>
    </location>
</feature>
<evidence type="ECO:0000256" key="8">
    <source>
        <dbReference type="ARBA" id="ARBA00023136"/>
    </source>
</evidence>
<dbReference type="Proteomes" id="UP001437256">
    <property type="component" value="Unassembled WGS sequence"/>
</dbReference>
<dbReference type="PANTHER" id="PTHR22601">
    <property type="entry name" value="ISP4 LIKE PROTEIN"/>
    <property type="match status" value="1"/>
</dbReference>
<feature type="transmembrane region" description="Helical" evidence="9">
    <location>
        <begin position="773"/>
        <end position="795"/>
    </location>
</feature>
<dbReference type="Pfam" id="PF03169">
    <property type="entry name" value="OPT"/>
    <property type="match status" value="1"/>
</dbReference>
<evidence type="ECO:0000256" key="1">
    <source>
        <dbReference type="ARBA" id="ARBA00004141"/>
    </source>
</evidence>
<feature type="transmembrane region" description="Helical" evidence="9">
    <location>
        <begin position="697"/>
        <end position="716"/>
    </location>
</feature>
<organism evidence="10 11">
    <name type="scientific">Marasmius tenuissimus</name>
    <dbReference type="NCBI Taxonomy" id="585030"/>
    <lineage>
        <taxon>Eukaryota</taxon>
        <taxon>Fungi</taxon>
        <taxon>Dikarya</taxon>
        <taxon>Basidiomycota</taxon>
        <taxon>Agaricomycotina</taxon>
        <taxon>Agaricomycetes</taxon>
        <taxon>Agaricomycetidae</taxon>
        <taxon>Agaricales</taxon>
        <taxon>Marasmiineae</taxon>
        <taxon>Marasmiaceae</taxon>
        <taxon>Marasmius</taxon>
    </lineage>
</organism>
<evidence type="ECO:0000256" key="6">
    <source>
        <dbReference type="ARBA" id="ARBA00022927"/>
    </source>
</evidence>
<proteinExistence type="inferred from homology"/>
<feature type="transmembrane region" description="Helical" evidence="9">
    <location>
        <begin position="375"/>
        <end position="393"/>
    </location>
</feature>
<dbReference type="NCBIfam" id="TIGR00727">
    <property type="entry name" value="ISP4_OPT"/>
    <property type="match status" value="1"/>
</dbReference>
<keyword evidence="8 9" id="KW-0472">Membrane</keyword>
<keyword evidence="3" id="KW-0813">Transport</keyword>
<reference evidence="10 11" key="1">
    <citation type="submission" date="2024-05" db="EMBL/GenBank/DDBJ databases">
        <title>A draft genome resource for the thread blight pathogen Marasmius tenuissimus strain MS-2.</title>
        <authorList>
            <person name="Yulfo-Soto G.E."/>
            <person name="Baruah I.K."/>
            <person name="Amoako-Attah I."/>
            <person name="Bukari Y."/>
            <person name="Meinhardt L.W."/>
            <person name="Bailey B.A."/>
            <person name="Cohen S.P."/>
        </authorList>
    </citation>
    <scope>NUCLEOTIDE SEQUENCE [LARGE SCALE GENOMIC DNA]</scope>
    <source>
        <strain evidence="10 11">MS-2</strain>
    </source>
</reference>
<comment type="similarity">
    <text evidence="2">Belongs to the oligopeptide OPT transporter family.</text>
</comment>
<dbReference type="EMBL" id="JBBXMP010000002">
    <property type="protein sequence ID" value="KAL0071711.1"/>
    <property type="molecule type" value="Genomic_DNA"/>
</dbReference>
<evidence type="ECO:0000256" key="4">
    <source>
        <dbReference type="ARBA" id="ARBA00022692"/>
    </source>
</evidence>
<feature type="transmembrane region" description="Helical" evidence="9">
    <location>
        <begin position="340"/>
        <end position="363"/>
    </location>
</feature>
<keyword evidence="6" id="KW-0653">Protein transport</keyword>
<dbReference type="InterPro" id="IPR004648">
    <property type="entry name" value="Oligpept_transpt"/>
</dbReference>
<evidence type="ECO:0000256" key="7">
    <source>
        <dbReference type="ARBA" id="ARBA00022989"/>
    </source>
</evidence>
<keyword evidence="5" id="KW-0571">Peptide transport</keyword>